<dbReference type="AlphaFoldDB" id="A0A210PF11"/>
<comment type="similarity">
    <text evidence="2">Belongs to the alpha-carbonic anhydrase family.</text>
</comment>
<evidence type="ECO:0000256" key="3">
    <source>
        <dbReference type="ARBA" id="ARBA00022525"/>
    </source>
</evidence>
<evidence type="ECO:0000256" key="1">
    <source>
        <dbReference type="ARBA" id="ARBA00004613"/>
    </source>
</evidence>
<dbReference type="SMART" id="SM01057">
    <property type="entry name" value="Carb_anhydrase"/>
    <property type="match status" value="1"/>
</dbReference>
<keyword evidence="7" id="KW-1185">Reference proteome</keyword>
<protein>
    <submittedName>
        <fullName evidence="6">Carbonic anhydrase-related protein</fullName>
    </submittedName>
</protein>
<dbReference type="Pfam" id="PF00194">
    <property type="entry name" value="Carb_anhydrase"/>
    <property type="match status" value="1"/>
</dbReference>
<dbReference type="GO" id="GO:0008270">
    <property type="term" value="F:zinc ion binding"/>
    <property type="evidence" value="ECO:0007669"/>
    <property type="project" value="InterPro"/>
</dbReference>
<evidence type="ECO:0000256" key="2">
    <source>
        <dbReference type="ARBA" id="ARBA00010718"/>
    </source>
</evidence>
<comment type="caution">
    <text evidence="6">The sequence shown here is derived from an EMBL/GenBank/DDBJ whole genome shotgun (WGS) entry which is preliminary data.</text>
</comment>
<dbReference type="OrthoDB" id="429145at2759"/>
<dbReference type="InterPro" id="IPR036398">
    <property type="entry name" value="CA_dom_sf"/>
</dbReference>
<proteinExistence type="inferred from homology"/>
<evidence type="ECO:0000259" key="5">
    <source>
        <dbReference type="PROSITE" id="PS51144"/>
    </source>
</evidence>
<dbReference type="PANTHER" id="PTHR18952:SF104">
    <property type="entry name" value="CARBONIC ANHYDRASE-RELATED PROTEIN"/>
    <property type="match status" value="1"/>
</dbReference>
<feature type="compositionally biased region" description="Basic residues" evidence="4">
    <location>
        <begin position="34"/>
        <end position="63"/>
    </location>
</feature>
<feature type="region of interest" description="Disordered" evidence="4">
    <location>
        <begin position="27"/>
        <end position="63"/>
    </location>
</feature>
<evidence type="ECO:0000256" key="4">
    <source>
        <dbReference type="SAM" id="MobiDB-lite"/>
    </source>
</evidence>
<dbReference type="Proteomes" id="UP000242188">
    <property type="component" value="Unassembled WGS sequence"/>
</dbReference>
<name>A0A210PF11_MIZYE</name>
<dbReference type="GO" id="GO:0005576">
    <property type="term" value="C:extracellular region"/>
    <property type="evidence" value="ECO:0007669"/>
    <property type="project" value="UniProtKB-SubCell"/>
</dbReference>
<dbReference type="PANTHER" id="PTHR18952">
    <property type="entry name" value="CARBONIC ANHYDRASE"/>
    <property type="match status" value="1"/>
</dbReference>
<accession>A0A210PF11</accession>
<comment type="subcellular location">
    <subcellularLocation>
        <location evidence="1">Secreted</location>
    </subcellularLocation>
</comment>
<dbReference type="InterPro" id="IPR001148">
    <property type="entry name" value="CA_dom"/>
</dbReference>
<evidence type="ECO:0000313" key="7">
    <source>
        <dbReference type="Proteomes" id="UP000242188"/>
    </source>
</evidence>
<dbReference type="EMBL" id="NEDP02076742">
    <property type="protein sequence ID" value="OWF35072.1"/>
    <property type="molecule type" value="Genomic_DNA"/>
</dbReference>
<dbReference type="Gene3D" id="3.10.200.10">
    <property type="entry name" value="Alpha carbonic anhydrase"/>
    <property type="match status" value="1"/>
</dbReference>
<dbReference type="GO" id="GO:0004089">
    <property type="term" value="F:carbonate dehydratase activity"/>
    <property type="evidence" value="ECO:0007669"/>
    <property type="project" value="InterPro"/>
</dbReference>
<dbReference type="STRING" id="6573.A0A210PF11"/>
<dbReference type="PROSITE" id="PS51144">
    <property type="entry name" value="ALPHA_CA_2"/>
    <property type="match status" value="1"/>
</dbReference>
<evidence type="ECO:0000313" key="6">
    <source>
        <dbReference type="EMBL" id="OWF35072.1"/>
    </source>
</evidence>
<feature type="domain" description="Alpha-carbonic anhydrase" evidence="5">
    <location>
        <begin position="91"/>
        <end position="368"/>
    </location>
</feature>
<reference evidence="6 7" key="1">
    <citation type="journal article" date="2017" name="Nat. Ecol. Evol.">
        <title>Scallop genome provides insights into evolution of bilaterian karyotype and development.</title>
        <authorList>
            <person name="Wang S."/>
            <person name="Zhang J."/>
            <person name="Jiao W."/>
            <person name="Li J."/>
            <person name="Xun X."/>
            <person name="Sun Y."/>
            <person name="Guo X."/>
            <person name="Huan P."/>
            <person name="Dong B."/>
            <person name="Zhang L."/>
            <person name="Hu X."/>
            <person name="Sun X."/>
            <person name="Wang J."/>
            <person name="Zhao C."/>
            <person name="Wang Y."/>
            <person name="Wang D."/>
            <person name="Huang X."/>
            <person name="Wang R."/>
            <person name="Lv J."/>
            <person name="Li Y."/>
            <person name="Zhang Z."/>
            <person name="Liu B."/>
            <person name="Lu W."/>
            <person name="Hui Y."/>
            <person name="Liang J."/>
            <person name="Zhou Z."/>
            <person name="Hou R."/>
            <person name="Li X."/>
            <person name="Liu Y."/>
            <person name="Li H."/>
            <person name="Ning X."/>
            <person name="Lin Y."/>
            <person name="Zhao L."/>
            <person name="Xing Q."/>
            <person name="Dou J."/>
            <person name="Li Y."/>
            <person name="Mao J."/>
            <person name="Guo H."/>
            <person name="Dou H."/>
            <person name="Li T."/>
            <person name="Mu C."/>
            <person name="Jiang W."/>
            <person name="Fu Q."/>
            <person name="Fu X."/>
            <person name="Miao Y."/>
            <person name="Liu J."/>
            <person name="Yu Q."/>
            <person name="Li R."/>
            <person name="Liao H."/>
            <person name="Li X."/>
            <person name="Kong Y."/>
            <person name="Jiang Z."/>
            <person name="Chourrout D."/>
            <person name="Li R."/>
            <person name="Bao Z."/>
        </authorList>
    </citation>
    <scope>NUCLEOTIDE SEQUENCE [LARGE SCALE GENOMIC DNA]</scope>
    <source>
        <strain evidence="6 7">PY_sf001</strain>
    </source>
</reference>
<dbReference type="SUPFAM" id="SSF51069">
    <property type="entry name" value="Carbonic anhydrase"/>
    <property type="match status" value="1"/>
</dbReference>
<sequence length="397" mass="44616">MSPDIVGHMNNYISHLSHKVPVMLQMRSPSSGSKHGHRTAKFHHPAHRGAHRPALKHSSRPPHSRARLISFPFSRKMICMVRTVCLRDGDDGFIYDRATEWGKDFPAANGTRQSPIDFMSGGAQYDTALAKSPLTLNYCTSRETDILNNGQNLIMYPKSKGAETSVRFDMAQRSTISGGPLPFGHEFELAEIRFHWGSSNSRGSEHRVNGKAFPMEVQFIHWNASLYSSMEDACGKPDGTAAVCLFVQIGRENATVKSLISDSLCDVIFKGRQKTTNTPFNPVCLLPDPDLRDYWSYEGSLTFPPCHENTTWIMFRYPLLVSPGQIEEFRRLLCYSKGDSPVKGSTGHLVDNFRPVQPLNGRVVRASFPVEILYTVTLHGKVPRDRLQPVNFEIQHD</sequence>
<dbReference type="InterPro" id="IPR023561">
    <property type="entry name" value="Carbonic_anhydrase_a-class"/>
</dbReference>
<keyword evidence="3" id="KW-0964">Secreted</keyword>
<gene>
    <name evidence="6" type="ORF">KP79_PYT13393</name>
</gene>
<organism evidence="6 7">
    <name type="scientific">Mizuhopecten yessoensis</name>
    <name type="common">Japanese scallop</name>
    <name type="synonym">Patinopecten yessoensis</name>
    <dbReference type="NCBI Taxonomy" id="6573"/>
    <lineage>
        <taxon>Eukaryota</taxon>
        <taxon>Metazoa</taxon>
        <taxon>Spiralia</taxon>
        <taxon>Lophotrochozoa</taxon>
        <taxon>Mollusca</taxon>
        <taxon>Bivalvia</taxon>
        <taxon>Autobranchia</taxon>
        <taxon>Pteriomorphia</taxon>
        <taxon>Pectinida</taxon>
        <taxon>Pectinoidea</taxon>
        <taxon>Pectinidae</taxon>
        <taxon>Mizuhopecten</taxon>
    </lineage>
</organism>